<evidence type="ECO:0000313" key="3">
    <source>
        <dbReference type="EMBL" id="MBB3062275.1"/>
    </source>
</evidence>
<protein>
    <submittedName>
        <fullName evidence="3">Lysophospholipase L1-like esterase</fullName>
    </submittedName>
</protein>
<comment type="caution">
    <text evidence="3">The sequence shown here is derived from an EMBL/GenBank/DDBJ whole genome shotgun (WGS) entry which is preliminary data.</text>
</comment>
<proteinExistence type="predicted"/>
<dbReference type="SUPFAM" id="SSF52266">
    <property type="entry name" value="SGNH hydrolase"/>
    <property type="match status" value="1"/>
</dbReference>
<feature type="chain" id="PRO_5031077860" evidence="1">
    <location>
        <begin position="22"/>
        <end position="243"/>
    </location>
</feature>
<dbReference type="InterPro" id="IPR036514">
    <property type="entry name" value="SGNH_hydro_sf"/>
</dbReference>
<gene>
    <name evidence="3" type="ORF">FHS09_003120</name>
</gene>
<dbReference type="PANTHER" id="PTHR30383">
    <property type="entry name" value="THIOESTERASE 1/PROTEASE 1/LYSOPHOSPHOLIPASE L1"/>
    <property type="match status" value="1"/>
</dbReference>
<dbReference type="Proteomes" id="UP000535937">
    <property type="component" value="Unassembled WGS sequence"/>
</dbReference>
<reference evidence="3 4" key="1">
    <citation type="submission" date="2020-08" db="EMBL/GenBank/DDBJ databases">
        <title>Genomic Encyclopedia of Type Strains, Phase III (KMG-III): the genomes of soil and plant-associated and newly described type strains.</title>
        <authorList>
            <person name="Whitman W."/>
        </authorList>
    </citation>
    <scope>NUCLEOTIDE SEQUENCE [LARGE SCALE GENOMIC DNA]</scope>
    <source>
        <strain evidence="3 4">CECT 8799</strain>
    </source>
</reference>
<evidence type="ECO:0000256" key="1">
    <source>
        <dbReference type="SAM" id="SignalP"/>
    </source>
</evidence>
<name>A0A7W4ZBG5_9GAMM</name>
<dbReference type="EMBL" id="JACHWZ010000014">
    <property type="protein sequence ID" value="MBB3062275.1"/>
    <property type="molecule type" value="Genomic_DNA"/>
</dbReference>
<feature type="signal peptide" evidence="1">
    <location>
        <begin position="1"/>
        <end position="21"/>
    </location>
</feature>
<sequence>MKPWIFVLTFLMLCVTGYATAAAPISTQPVPRTKQFPWMSLSTWYQKHSDDVRVAEQSRARVIFLGDSITDMWDHAQSVWDREFAPFQAANFGIGGDLTQNLLWRLDHGAIDKLNPDVVVILIGVNNFLHNDASARDTFAGVQAVVDRALQGYPNAHIVLHGIFPYGEKAGTPERERVEATNKLIKTLADNPRVDYYDFGPVFLQDDGRISKSIMADYLHPTERGYELWAEQLSPVLSRLLKK</sequence>
<dbReference type="Pfam" id="PF13472">
    <property type="entry name" value="Lipase_GDSL_2"/>
    <property type="match status" value="1"/>
</dbReference>
<dbReference type="AlphaFoldDB" id="A0A7W4ZBG5"/>
<dbReference type="InterPro" id="IPR051532">
    <property type="entry name" value="Ester_Hydrolysis_Enzymes"/>
</dbReference>
<feature type="domain" description="SGNH hydrolase-type esterase" evidence="2">
    <location>
        <begin position="64"/>
        <end position="228"/>
    </location>
</feature>
<dbReference type="RefSeq" id="WP_183461427.1">
    <property type="nucleotide sequence ID" value="NZ_JACHWZ010000014.1"/>
</dbReference>
<accession>A0A7W4ZBG5</accession>
<dbReference type="GO" id="GO:0004622">
    <property type="term" value="F:phosphatidylcholine lysophospholipase activity"/>
    <property type="evidence" value="ECO:0007669"/>
    <property type="project" value="TreeGrafter"/>
</dbReference>
<keyword evidence="4" id="KW-1185">Reference proteome</keyword>
<dbReference type="Gene3D" id="3.40.50.1110">
    <property type="entry name" value="SGNH hydrolase"/>
    <property type="match status" value="1"/>
</dbReference>
<dbReference type="PANTHER" id="PTHR30383:SF5">
    <property type="entry name" value="SGNH HYDROLASE-TYPE ESTERASE DOMAIN-CONTAINING PROTEIN"/>
    <property type="match status" value="1"/>
</dbReference>
<keyword evidence="1" id="KW-0732">Signal</keyword>
<evidence type="ECO:0000259" key="2">
    <source>
        <dbReference type="Pfam" id="PF13472"/>
    </source>
</evidence>
<organism evidence="3 4">
    <name type="scientific">Microbulbifer rhizosphaerae</name>
    <dbReference type="NCBI Taxonomy" id="1562603"/>
    <lineage>
        <taxon>Bacteria</taxon>
        <taxon>Pseudomonadati</taxon>
        <taxon>Pseudomonadota</taxon>
        <taxon>Gammaproteobacteria</taxon>
        <taxon>Cellvibrionales</taxon>
        <taxon>Microbulbiferaceae</taxon>
        <taxon>Microbulbifer</taxon>
    </lineage>
</organism>
<evidence type="ECO:0000313" key="4">
    <source>
        <dbReference type="Proteomes" id="UP000535937"/>
    </source>
</evidence>
<dbReference type="InterPro" id="IPR013830">
    <property type="entry name" value="SGNH_hydro"/>
</dbReference>